<keyword evidence="7 8" id="KW-0066">ATP synthesis</keyword>
<dbReference type="GO" id="GO:0046933">
    <property type="term" value="F:proton-transporting ATP synthase activity, rotational mechanism"/>
    <property type="evidence" value="ECO:0007669"/>
    <property type="project" value="UniProtKB-UniRule"/>
</dbReference>
<dbReference type="NCBIfam" id="NF009967">
    <property type="entry name" value="PRK13430.1"/>
    <property type="match status" value="1"/>
</dbReference>
<sequence length="279" mass="29106">MASSSDGTRSGLRGPSAEALAAAERELAAGLAGVEQERVARVGEDLFALAAVVSSDPRLRRTLTDASLDPSARSGLVRTVFGRKVDAVSLSVCATAVGNRWTSPGDLAVGLERLGVETTVRGAGDPDRLADELFGVGRLVTQAPELRNALGDPARSTVDKQRLLEDLLGGRVLPATAALLGQAVSGTHRTPGLALEDYSRIASAVQGERVATVRSARPLAAPERERLQAALSAQYDRAVHLNVVVEPALLGGLRVEIGDDVIDGSVASRLDEARRRLAG</sequence>
<comment type="similarity">
    <text evidence="8">Belongs to the ATPase delta chain family.</text>
</comment>
<evidence type="ECO:0000256" key="2">
    <source>
        <dbReference type="ARBA" id="ARBA00022448"/>
    </source>
</evidence>
<dbReference type="InterPro" id="IPR020781">
    <property type="entry name" value="ATPase_OSCP/d_CS"/>
</dbReference>
<evidence type="ECO:0000313" key="9">
    <source>
        <dbReference type="EMBL" id="CAA9325810.1"/>
    </source>
</evidence>
<evidence type="ECO:0000256" key="7">
    <source>
        <dbReference type="ARBA" id="ARBA00023310"/>
    </source>
</evidence>
<evidence type="ECO:0000256" key="5">
    <source>
        <dbReference type="ARBA" id="ARBA00023136"/>
    </source>
</evidence>
<dbReference type="AlphaFoldDB" id="A0A6J4L8T3"/>
<dbReference type="Pfam" id="PF00213">
    <property type="entry name" value="OSCP"/>
    <property type="match status" value="1"/>
</dbReference>
<keyword evidence="3 8" id="KW-0375">Hydrogen ion transport</keyword>
<keyword evidence="5 8" id="KW-0472">Membrane</keyword>
<name>A0A6J4L8T3_9ACTN</name>
<evidence type="ECO:0000256" key="1">
    <source>
        <dbReference type="ARBA" id="ARBA00004370"/>
    </source>
</evidence>
<organism evidence="9">
    <name type="scientific">uncultured Nocardioidaceae bacterium</name>
    <dbReference type="NCBI Taxonomy" id="253824"/>
    <lineage>
        <taxon>Bacteria</taxon>
        <taxon>Bacillati</taxon>
        <taxon>Actinomycetota</taxon>
        <taxon>Actinomycetes</taxon>
        <taxon>Propionibacteriales</taxon>
        <taxon>Nocardioidaceae</taxon>
        <taxon>environmental samples</taxon>
    </lineage>
</organism>
<keyword evidence="4 8" id="KW-0406">Ion transport</keyword>
<keyword evidence="2 8" id="KW-0813">Transport</keyword>
<keyword evidence="8" id="KW-1003">Cell membrane</keyword>
<evidence type="ECO:0000256" key="8">
    <source>
        <dbReference type="HAMAP-Rule" id="MF_01416"/>
    </source>
</evidence>
<dbReference type="PANTHER" id="PTHR11910">
    <property type="entry name" value="ATP SYNTHASE DELTA CHAIN"/>
    <property type="match status" value="1"/>
</dbReference>
<evidence type="ECO:0000256" key="6">
    <source>
        <dbReference type="ARBA" id="ARBA00023196"/>
    </source>
</evidence>
<evidence type="ECO:0000256" key="3">
    <source>
        <dbReference type="ARBA" id="ARBA00022781"/>
    </source>
</evidence>
<dbReference type="InterPro" id="IPR000711">
    <property type="entry name" value="ATPase_OSCP/dsu"/>
</dbReference>
<dbReference type="GO" id="GO:0045259">
    <property type="term" value="C:proton-transporting ATP synthase complex"/>
    <property type="evidence" value="ECO:0007669"/>
    <property type="project" value="UniProtKB-KW"/>
</dbReference>
<comment type="function">
    <text evidence="8">F(1)F(0) ATP synthase produces ATP from ADP in the presence of a proton or sodium gradient. F-type ATPases consist of two structural domains, F(1) containing the extramembraneous catalytic core and F(0) containing the membrane proton channel, linked together by a central stalk and a peripheral stalk. During catalysis, ATP synthesis in the catalytic domain of F(1) is coupled via a rotary mechanism of the central stalk subunits to proton translocation.</text>
</comment>
<proteinExistence type="inferred from homology"/>
<keyword evidence="9" id="KW-0378">Hydrolase</keyword>
<accession>A0A6J4L8T3</accession>
<dbReference type="GO" id="GO:0016787">
    <property type="term" value="F:hydrolase activity"/>
    <property type="evidence" value="ECO:0007669"/>
    <property type="project" value="UniProtKB-KW"/>
</dbReference>
<dbReference type="HAMAP" id="MF_01416">
    <property type="entry name" value="ATP_synth_delta_bact"/>
    <property type="match status" value="1"/>
</dbReference>
<reference evidence="9" key="1">
    <citation type="submission" date="2020-02" db="EMBL/GenBank/DDBJ databases">
        <authorList>
            <person name="Meier V. D."/>
        </authorList>
    </citation>
    <scope>NUCLEOTIDE SEQUENCE</scope>
    <source>
        <strain evidence="9">AVDCRST_MAG24</strain>
    </source>
</reference>
<protein>
    <recommendedName>
        <fullName evidence="8">ATP synthase subunit delta</fullName>
    </recommendedName>
    <alternativeName>
        <fullName evidence="8">ATP synthase F(1) sector subunit delta</fullName>
    </alternativeName>
    <alternativeName>
        <fullName evidence="8">F-type ATPase subunit delta</fullName>
        <shortName evidence="8">F-ATPase subunit delta</shortName>
    </alternativeName>
</protein>
<comment type="function">
    <text evidence="8">This protein is part of the stalk that links CF(0) to CF(1). It either transmits conformational changes from CF(0) to CF(1) or is implicated in proton conduction.</text>
</comment>
<gene>
    <name evidence="8" type="primary">atpH</name>
    <name evidence="9" type="ORF">AVDCRST_MAG24-562</name>
</gene>
<evidence type="ECO:0000256" key="4">
    <source>
        <dbReference type="ARBA" id="ARBA00023065"/>
    </source>
</evidence>
<dbReference type="GO" id="GO:0005886">
    <property type="term" value="C:plasma membrane"/>
    <property type="evidence" value="ECO:0007669"/>
    <property type="project" value="UniProtKB-SubCell"/>
</dbReference>
<dbReference type="PROSITE" id="PS00389">
    <property type="entry name" value="ATPASE_DELTA"/>
    <property type="match status" value="1"/>
</dbReference>
<dbReference type="EMBL" id="CADCUF010000077">
    <property type="protein sequence ID" value="CAA9325810.1"/>
    <property type="molecule type" value="Genomic_DNA"/>
</dbReference>
<dbReference type="PRINTS" id="PR00125">
    <property type="entry name" value="ATPASEDELTA"/>
</dbReference>
<comment type="subcellular location">
    <subcellularLocation>
        <location evidence="8">Cell membrane</location>
        <topology evidence="8">Peripheral membrane protein</topology>
    </subcellularLocation>
    <subcellularLocation>
        <location evidence="1">Membrane</location>
    </subcellularLocation>
</comment>
<keyword evidence="6 8" id="KW-0139">CF(1)</keyword>